<evidence type="ECO:0000256" key="10">
    <source>
        <dbReference type="RuleBase" id="RU000520"/>
    </source>
</evidence>
<name>A0A4D6YC83_9GAMM</name>
<evidence type="ECO:0000256" key="9">
    <source>
        <dbReference type="PROSITE-ProRule" id="PRU10134"/>
    </source>
</evidence>
<feature type="active site" evidence="9">
    <location>
        <position position="141"/>
    </location>
</feature>
<dbReference type="Gene3D" id="1.10.300.10">
    <property type="entry name" value="Adenylosuccinate Synthetase, subunit A, domain 2"/>
    <property type="match status" value="1"/>
</dbReference>
<keyword evidence="12" id="KW-1185">Reference proteome</keyword>
<dbReference type="PROSITE" id="PS00513">
    <property type="entry name" value="ADENYLOSUCCIN_SYN_2"/>
    <property type="match status" value="1"/>
</dbReference>
<protein>
    <recommendedName>
        <fullName evidence="8 10">Adenylosuccinate synthetase</fullName>
        <shortName evidence="8">AMPSase</shortName>
        <shortName evidence="8">AdSS</shortName>
        <ecNumber evidence="8 10">6.3.4.4</ecNumber>
    </recommendedName>
    <alternativeName>
        <fullName evidence="8">IMP--aspartate ligase</fullName>
    </alternativeName>
</protein>
<dbReference type="EC" id="6.3.4.4" evidence="8 10"/>
<keyword evidence="7 8" id="KW-0342">GTP-binding</keyword>
<dbReference type="CDD" id="cd03108">
    <property type="entry name" value="AdSS"/>
    <property type="match status" value="1"/>
</dbReference>
<feature type="binding site" evidence="8">
    <location>
        <begin position="41"/>
        <end position="43"/>
    </location>
    <ligand>
        <name>GTP</name>
        <dbReference type="ChEBI" id="CHEBI:37565"/>
    </ligand>
</feature>
<evidence type="ECO:0000256" key="3">
    <source>
        <dbReference type="ARBA" id="ARBA00022723"/>
    </source>
</evidence>
<evidence type="ECO:0000256" key="5">
    <source>
        <dbReference type="ARBA" id="ARBA00022755"/>
    </source>
</evidence>
<feature type="binding site" description="in other chain" evidence="8">
    <location>
        <position position="239"/>
    </location>
    <ligand>
        <name>IMP</name>
        <dbReference type="ChEBI" id="CHEBI:58053"/>
        <note>ligand shared between dimeric partners</note>
    </ligand>
</feature>
<comment type="catalytic activity">
    <reaction evidence="8 10">
        <text>IMP + L-aspartate + GTP = N(6)-(1,2-dicarboxyethyl)-AMP + GDP + phosphate + 2 H(+)</text>
        <dbReference type="Rhea" id="RHEA:15753"/>
        <dbReference type="ChEBI" id="CHEBI:15378"/>
        <dbReference type="ChEBI" id="CHEBI:29991"/>
        <dbReference type="ChEBI" id="CHEBI:37565"/>
        <dbReference type="ChEBI" id="CHEBI:43474"/>
        <dbReference type="ChEBI" id="CHEBI:57567"/>
        <dbReference type="ChEBI" id="CHEBI:58053"/>
        <dbReference type="ChEBI" id="CHEBI:58189"/>
        <dbReference type="EC" id="6.3.4.4"/>
    </reaction>
</comment>
<reference evidence="11 12" key="1">
    <citation type="submission" date="2018-12" db="EMBL/GenBank/DDBJ databases">
        <authorList>
            <person name="Chong R.A."/>
        </authorList>
    </citation>
    <scope>NUCLEOTIDE SEQUENCE [LARGE SCALE GENOMIC DNA]</scope>
    <source>
        <strain evidence="11 12">Tca</strain>
    </source>
</reference>
<dbReference type="InterPro" id="IPR001114">
    <property type="entry name" value="Adenylosuccinate_synthetase"/>
</dbReference>
<dbReference type="NCBIfam" id="NF002223">
    <property type="entry name" value="PRK01117.1"/>
    <property type="match status" value="1"/>
</dbReference>
<dbReference type="PROSITE" id="PS01266">
    <property type="entry name" value="ADENYLOSUCCIN_SYN_1"/>
    <property type="match status" value="1"/>
</dbReference>
<evidence type="ECO:0000313" key="12">
    <source>
        <dbReference type="Proteomes" id="UP000298782"/>
    </source>
</evidence>
<dbReference type="SMART" id="SM00788">
    <property type="entry name" value="Adenylsucc_synt"/>
    <property type="match status" value="1"/>
</dbReference>
<keyword evidence="2 8" id="KW-0436">Ligase</keyword>
<feature type="binding site" description="in other chain" evidence="8">
    <location>
        <position position="303"/>
    </location>
    <ligand>
        <name>IMP</name>
        <dbReference type="ChEBI" id="CHEBI:58053"/>
        <note>ligand shared between dimeric partners</note>
    </ligand>
</feature>
<dbReference type="NCBIfam" id="TIGR00184">
    <property type="entry name" value="purA"/>
    <property type="match status" value="1"/>
</dbReference>
<feature type="binding site" evidence="8">
    <location>
        <begin position="331"/>
        <end position="333"/>
    </location>
    <ligand>
        <name>GTP</name>
        <dbReference type="ChEBI" id="CHEBI:37565"/>
    </ligand>
</feature>
<feature type="binding site" description="in other chain" evidence="8">
    <location>
        <position position="224"/>
    </location>
    <ligand>
        <name>IMP</name>
        <dbReference type="ChEBI" id="CHEBI:58053"/>
        <note>ligand shared between dimeric partners</note>
    </ligand>
</feature>
<evidence type="ECO:0000256" key="1">
    <source>
        <dbReference type="ARBA" id="ARBA00011738"/>
    </source>
</evidence>
<evidence type="ECO:0000256" key="6">
    <source>
        <dbReference type="ARBA" id="ARBA00022842"/>
    </source>
</evidence>
<feature type="binding site" description="in other chain" evidence="8">
    <location>
        <begin position="14"/>
        <end position="17"/>
    </location>
    <ligand>
        <name>IMP</name>
        <dbReference type="ChEBI" id="CHEBI:58053"/>
        <note>ligand shared between dimeric partners</note>
    </ligand>
</feature>
<dbReference type="InterPro" id="IPR033128">
    <property type="entry name" value="Adenylosuccin_syn_Lys_AS"/>
</dbReference>
<evidence type="ECO:0000256" key="2">
    <source>
        <dbReference type="ARBA" id="ARBA00022598"/>
    </source>
</evidence>
<dbReference type="PANTHER" id="PTHR11846:SF0">
    <property type="entry name" value="ADENYLOSUCCINATE SYNTHETASE"/>
    <property type="match status" value="1"/>
</dbReference>
<keyword evidence="4 8" id="KW-0547">Nucleotide-binding</keyword>
<comment type="subcellular location">
    <subcellularLocation>
        <location evidence="8">Cytoplasm</location>
    </subcellularLocation>
</comment>
<feature type="binding site" description="in other chain" evidence="8">
    <location>
        <position position="130"/>
    </location>
    <ligand>
        <name>IMP</name>
        <dbReference type="ChEBI" id="CHEBI:58053"/>
        <note>ligand shared between dimeric partners</note>
    </ligand>
</feature>
<dbReference type="InterPro" id="IPR042109">
    <property type="entry name" value="Adenylosuccinate_synth_dom1"/>
</dbReference>
<feature type="binding site" evidence="8">
    <location>
        <begin position="13"/>
        <end position="19"/>
    </location>
    <ligand>
        <name>GTP</name>
        <dbReference type="ChEBI" id="CHEBI:37565"/>
    </ligand>
</feature>
<dbReference type="EMBL" id="CP034852">
    <property type="protein sequence ID" value="QCI26959.1"/>
    <property type="molecule type" value="Genomic_DNA"/>
</dbReference>
<reference evidence="11 12" key="2">
    <citation type="submission" date="2019-05" db="EMBL/GenBank/DDBJ databases">
        <title>Genome evolution of the obligate endosymbiont Buchnera aphidicola.</title>
        <authorList>
            <person name="Moran N.A."/>
        </authorList>
    </citation>
    <scope>NUCLEOTIDE SEQUENCE [LARGE SCALE GENOMIC DNA]</scope>
    <source>
        <strain evidence="11 12">Tca</strain>
    </source>
</reference>
<dbReference type="GO" id="GO:0044208">
    <property type="term" value="P:'de novo' AMP biosynthetic process"/>
    <property type="evidence" value="ECO:0007669"/>
    <property type="project" value="UniProtKB-UniRule"/>
</dbReference>
<feature type="active site" description="Proton acceptor" evidence="8">
    <location>
        <position position="14"/>
    </location>
</feature>
<dbReference type="GO" id="GO:0005737">
    <property type="term" value="C:cytoplasm"/>
    <property type="evidence" value="ECO:0007669"/>
    <property type="project" value="UniProtKB-SubCell"/>
</dbReference>
<accession>A0A4D6YC83</accession>
<dbReference type="InterPro" id="IPR042110">
    <property type="entry name" value="Adenylosuccinate_synth_dom2"/>
</dbReference>
<keyword evidence="6 8" id="KW-0460">Magnesium</keyword>
<evidence type="ECO:0000256" key="8">
    <source>
        <dbReference type="HAMAP-Rule" id="MF_00011"/>
    </source>
</evidence>
<dbReference type="Proteomes" id="UP000298782">
    <property type="component" value="Chromosome"/>
</dbReference>
<dbReference type="SUPFAM" id="SSF52540">
    <property type="entry name" value="P-loop containing nucleoside triphosphate hydrolases"/>
    <property type="match status" value="1"/>
</dbReference>
<organism evidence="11 12">
    <name type="scientific">Buchnera aphidicola</name>
    <name type="common">Thelaxes californica</name>
    <dbReference type="NCBI Taxonomy" id="1315998"/>
    <lineage>
        <taxon>Bacteria</taxon>
        <taxon>Pseudomonadati</taxon>
        <taxon>Pseudomonadota</taxon>
        <taxon>Gammaproteobacteria</taxon>
        <taxon>Enterobacterales</taxon>
        <taxon>Erwiniaceae</taxon>
        <taxon>Buchnera</taxon>
    </lineage>
</organism>
<dbReference type="AlphaFoldDB" id="A0A4D6YC83"/>
<comment type="function">
    <text evidence="8">Plays an important role in the de novo pathway of purine nucleotide biosynthesis. Catalyzes the first committed step in the biosynthesis of AMP from IMP.</text>
</comment>
<dbReference type="Pfam" id="PF00709">
    <property type="entry name" value="Adenylsucc_synt"/>
    <property type="match status" value="1"/>
</dbReference>
<dbReference type="PANTHER" id="PTHR11846">
    <property type="entry name" value="ADENYLOSUCCINATE SYNTHETASE"/>
    <property type="match status" value="1"/>
</dbReference>
<dbReference type="UniPathway" id="UPA00075">
    <property type="reaction ID" value="UER00335"/>
</dbReference>
<sequence length="431" mass="48519">MKSQIVIVGTQWGDEGKGKIVDYLTQYAEIVVRYQGGNNAGHTIFLNNKKTVLHLIPSGILYQNKICVIGNGVVISPIALFQEISHLEQSGLIVKNRLFISKNCSLILPYHIAIDIARDKKRGSNAIGTTGKGIGPTYEDKVARRSLRISDLEDEHRLEMILKDISEYYNYQLTYFSEKSISYEKVLKEINTYKTKLLKLTKDVTLLLNQSILLNKKIIFEGAQGSLLDIDHGMYPYVTSSNTTSSGIFSGTGIGPRNLGYVLGVCKAYATRVGFGPFPTELSEDINDYLFYKGKERGATTGRRRRTGWLDLVLLKQSISVNSITGLCLTKLDVLDGLSEIKICIGYKNQHEEIIANIPYSMQGWENIIPVYKVFNGWKKNTSGIRCFDNFPTELKEYINFIETFLDIPIHIISNGPDRNNTIMLKNPFCL</sequence>
<dbReference type="Gene3D" id="3.90.170.10">
    <property type="entry name" value="Adenylosuccinate Synthetase, subunit A, domain 3"/>
    <property type="match status" value="1"/>
</dbReference>
<feature type="binding site" description="in other chain" evidence="8">
    <location>
        <begin position="39"/>
        <end position="42"/>
    </location>
    <ligand>
        <name>IMP</name>
        <dbReference type="ChEBI" id="CHEBI:58053"/>
        <note>ligand shared between dimeric partners</note>
    </ligand>
</feature>
<proteinExistence type="inferred from homology"/>
<keyword evidence="8" id="KW-0963">Cytoplasm</keyword>
<dbReference type="FunFam" id="3.90.170.10:FF:000001">
    <property type="entry name" value="Adenylosuccinate synthetase"/>
    <property type="match status" value="1"/>
</dbReference>
<dbReference type="OrthoDB" id="9807553at2"/>
<keyword evidence="3 8" id="KW-0479">Metal-binding</keyword>
<keyword evidence="5 8" id="KW-0658">Purine biosynthesis</keyword>
<feature type="binding site" evidence="8">
    <location>
        <begin position="414"/>
        <end position="416"/>
    </location>
    <ligand>
        <name>GTP</name>
        <dbReference type="ChEBI" id="CHEBI:37565"/>
    </ligand>
</feature>
<comment type="similarity">
    <text evidence="8 10">Belongs to the adenylosuccinate synthetase family.</text>
</comment>
<dbReference type="InterPro" id="IPR042111">
    <property type="entry name" value="Adenylosuccinate_synth_dom3"/>
</dbReference>
<feature type="binding site" evidence="8">
    <location>
        <position position="144"/>
    </location>
    <ligand>
        <name>IMP</name>
        <dbReference type="ChEBI" id="CHEBI:58053"/>
        <note>ligand shared between dimeric partners</note>
    </ligand>
</feature>
<dbReference type="FunFam" id="1.10.300.10:FF:000001">
    <property type="entry name" value="Adenylosuccinate synthetase"/>
    <property type="match status" value="1"/>
</dbReference>
<feature type="binding site" evidence="8">
    <location>
        <position position="14"/>
    </location>
    <ligand>
        <name>Mg(2+)</name>
        <dbReference type="ChEBI" id="CHEBI:18420"/>
    </ligand>
</feature>
<dbReference type="GO" id="GO:0000287">
    <property type="term" value="F:magnesium ion binding"/>
    <property type="evidence" value="ECO:0007669"/>
    <property type="project" value="UniProtKB-UniRule"/>
</dbReference>
<gene>
    <name evidence="8" type="primary">purA</name>
    <name evidence="11" type="ORF">D9V80_02275</name>
</gene>
<dbReference type="GO" id="GO:0004019">
    <property type="term" value="F:adenylosuccinate synthase activity"/>
    <property type="evidence" value="ECO:0007669"/>
    <property type="project" value="UniProtKB-UniRule"/>
</dbReference>
<evidence type="ECO:0000256" key="7">
    <source>
        <dbReference type="ARBA" id="ARBA00023134"/>
    </source>
</evidence>
<comment type="subunit">
    <text evidence="1 8">Homodimer.</text>
</comment>
<feature type="binding site" evidence="8">
    <location>
        <begin position="299"/>
        <end position="305"/>
    </location>
    <ligand>
        <name>substrate</name>
    </ligand>
</feature>
<dbReference type="Gene3D" id="3.40.440.10">
    <property type="entry name" value="Adenylosuccinate Synthetase, subunit A, domain 1"/>
    <property type="match status" value="1"/>
</dbReference>
<feature type="binding site" evidence="8">
    <location>
        <position position="305"/>
    </location>
    <ligand>
        <name>GTP</name>
        <dbReference type="ChEBI" id="CHEBI:37565"/>
    </ligand>
</feature>
<dbReference type="InterPro" id="IPR027417">
    <property type="entry name" value="P-loop_NTPase"/>
</dbReference>
<evidence type="ECO:0000313" key="11">
    <source>
        <dbReference type="EMBL" id="QCI26959.1"/>
    </source>
</evidence>
<comment type="pathway">
    <text evidence="8 10">Purine metabolism; AMP biosynthesis via de novo pathway; AMP from IMP: step 1/2.</text>
</comment>
<dbReference type="GO" id="GO:0005525">
    <property type="term" value="F:GTP binding"/>
    <property type="evidence" value="ECO:0007669"/>
    <property type="project" value="UniProtKB-UniRule"/>
</dbReference>
<dbReference type="InterPro" id="IPR018220">
    <property type="entry name" value="Adenylosuccin_syn_GTP-bd"/>
</dbReference>
<evidence type="ECO:0000256" key="4">
    <source>
        <dbReference type="ARBA" id="ARBA00022741"/>
    </source>
</evidence>
<feature type="binding site" evidence="8">
    <location>
        <position position="41"/>
    </location>
    <ligand>
        <name>Mg(2+)</name>
        <dbReference type="ChEBI" id="CHEBI:18420"/>
    </ligand>
</feature>
<comment type="cofactor">
    <cofactor evidence="8">
        <name>Mg(2+)</name>
        <dbReference type="ChEBI" id="CHEBI:18420"/>
    </cofactor>
    <text evidence="8">Binds 1 Mg(2+) ion per subunit.</text>
</comment>
<dbReference type="GO" id="GO:0046040">
    <property type="term" value="P:IMP metabolic process"/>
    <property type="evidence" value="ECO:0007669"/>
    <property type="project" value="TreeGrafter"/>
</dbReference>
<dbReference type="RefSeq" id="WP_158353830.1">
    <property type="nucleotide sequence ID" value="NZ_CP034852.1"/>
</dbReference>
<feature type="active site" description="Proton donor" evidence="8">
    <location>
        <position position="42"/>
    </location>
</feature>
<dbReference type="HAMAP" id="MF_00011">
    <property type="entry name" value="Adenylosucc_synth"/>
    <property type="match status" value="1"/>
</dbReference>